<dbReference type="PANTHER" id="PTHR34222">
    <property type="entry name" value="GAG_PRE-INTEGRS DOMAIN-CONTAINING PROTEIN"/>
    <property type="match status" value="1"/>
</dbReference>
<name>A0AAW2TWK1_SESRA</name>
<dbReference type="AlphaFoldDB" id="A0AAW2TWK1"/>
<protein>
    <recommendedName>
        <fullName evidence="4">GAG-pre-integrase domain-containing protein</fullName>
    </recommendedName>
</protein>
<evidence type="ECO:0000313" key="3">
    <source>
        <dbReference type="EMBL" id="KAL0408878.1"/>
    </source>
</evidence>
<evidence type="ECO:0008006" key="4">
    <source>
        <dbReference type="Google" id="ProtNLM"/>
    </source>
</evidence>
<comment type="caution">
    <text evidence="3">The sequence shown here is derived from an EMBL/GenBank/DDBJ whole genome shotgun (WGS) entry which is preliminary data.</text>
</comment>
<evidence type="ECO:0000259" key="2">
    <source>
        <dbReference type="Pfam" id="PF22936"/>
    </source>
</evidence>
<gene>
    <name evidence="3" type="ORF">Sradi_1822200</name>
</gene>
<dbReference type="InterPro" id="IPR025724">
    <property type="entry name" value="GAG-pre-integrase_dom"/>
</dbReference>
<dbReference type="Pfam" id="PF13976">
    <property type="entry name" value="gag_pre-integrs"/>
    <property type="match status" value="1"/>
</dbReference>
<feature type="domain" description="GAG-pre-integrase" evidence="1">
    <location>
        <begin position="336"/>
        <end position="401"/>
    </location>
</feature>
<sequence length="411" mass="46519">MSQQELSLTAYLTKVTKLWNEISYLAPTPKCTCGACTCGINKAISDLASSTQLMQFLMGLHESYNNERSQILMMDPLPDIEKAFSMVYAVEKQREVQLDVEDKTLLRKKNFVDKRNLVCSHCRKSGHSQDNCFQLHGVPDWYKLLNDKKKKGKHFVASVEEKSENAIGGQTQMTPDVIAELLKFLQKNNAPTDPISSYANYVHFDEEFAGNSSKLTEIDLNCWIIDTGATNHICANIDLFQSYSNPTTPQFVHLPDGSQRAVKYTGHIKLNDDITIDNVLFIPEFSVNLLSVSQLCFNKPYTFQFTHDSCLLQDQETKAYLVKGVLFKKLYIYKQLYVISFPTSYVPFLDVSCSSSIHCNKLLWHNRLGHAPLQAIKHISALDITDTTTESPCDVCHKAKQSRIPFSISNS</sequence>
<dbReference type="InterPro" id="IPR054722">
    <property type="entry name" value="PolX-like_BBD"/>
</dbReference>
<reference evidence="3" key="2">
    <citation type="journal article" date="2024" name="Plant">
        <title>Genomic evolution and insights into agronomic trait innovations of Sesamum species.</title>
        <authorList>
            <person name="Miao H."/>
            <person name="Wang L."/>
            <person name="Qu L."/>
            <person name="Liu H."/>
            <person name="Sun Y."/>
            <person name="Le M."/>
            <person name="Wang Q."/>
            <person name="Wei S."/>
            <person name="Zheng Y."/>
            <person name="Lin W."/>
            <person name="Duan Y."/>
            <person name="Cao H."/>
            <person name="Xiong S."/>
            <person name="Wang X."/>
            <person name="Wei L."/>
            <person name="Li C."/>
            <person name="Ma Q."/>
            <person name="Ju M."/>
            <person name="Zhao R."/>
            <person name="Li G."/>
            <person name="Mu C."/>
            <person name="Tian Q."/>
            <person name="Mei H."/>
            <person name="Zhang T."/>
            <person name="Gao T."/>
            <person name="Zhang H."/>
        </authorList>
    </citation>
    <scope>NUCLEOTIDE SEQUENCE</scope>
    <source>
        <strain evidence="3">G02</strain>
    </source>
</reference>
<reference evidence="3" key="1">
    <citation type="submission" date="2020-06" db="EMBL/GenBank/DDBJ databases">
        <authorList>
            <person name="Li T."/>
            <person name="Hu X."/>
            <person name="Zhang T."/>
            <person name="Song X."/>
            <person name="Zhang H."/>
            <person name="Dai N."/>
            <person name="Sheng W."/>
            <person name="Hou X."/>
            <person name="Wei L."/>
        </authorList>
    </citation>
    <scope>NUCLEOTIDE SEQUENCE</scope>
    <source>
        <strain evidence="3">G02</strain>
        <tissue evidence="3">Leaf</tissue>
    </source>
</reference>
<proteinExistence type="predicted"/>
<dbReference type="PANTHER" id="PTHR34222:SF99">
    <property type="entry name" value="PROTEIN, PUTATIVE-RELATED"/>
    <property type="match status" value="1"/>
</dbReference>
<accession>A0AAW2TWK1</accession>
<dbReference type="EMBL" id="JACGWJ010000007">
    <property type="protein sequence ID" value="KAL0408878.1"/>
    <property type="molecule type" value="Genomic_DNA"/>
</dbReference>
<feature type="domain" description="Retrovirus-related Pol polyprotein from transposon TNT 1-94-like beta-barrel" evidence="2">
    <location>
        <begin position="223"/>
        <end position="295"/>
    </location>
</feature>
<organism evidence="3">
    <name type="scientific">Sesamum radiatum</name>
    <name type="common">Black benniseed</name>
    <dbReference type="NCBI Taxonomy" id="300843"/>
    <lineage>
        <taxon>Eukaryota</taxon>
        <taxon>Viridiplantae</taxon>
        <taxon>Streptophyta</taxon>
        <taxon>Embryophyta</taxon>
        <taxon>Tracheophyta</taxon>
        <taxon>Spermatophyta</taxon>
        <taxon>Magnoliopsida</taxon>
        <taxon>eudicotyledons</taxon>
        <taxon>Gunneridae</taxon>
        <taxon>Pentapetalae</taxon>
        <taxon>asterids</taxon>
        <taxon>lamiids</taxon>
        <taxon>Lamiales</taxon>
        <taxon>Pedaliaceae</taxon>
        <taxon>Sesamum</taxon>
    </lineage>
</organism>
<dbReference type="Pfam" id="PF22936">
    <property type="entry name" value="Pol_BBD"/>
    <property type="match status" value="1"/>
</dbReference>
<evidence type="ECO:0000259" key="1">
    <source>
        <dbReference type="Pfam" id="PF13976"/>
    </source>
</evidence>